<dbReference type="EC" id="6.3.5.-" evidence="1"/>
<keyword evidence="2" id="KW-0808">Transferase</keyword>
<comment type="catalytic activity">
    <reaction evidence="1">
        <text>L-glutamyl-tRNA(Gln) + L-glutamine + ATP + H2O = L-glutaminyl-tRNA(Gln) + L-glutamate + ADP + phosphate + H(+)</text>
        <dbReference type="Rhea" id="RHEA:17521"/>
        <dbReference type="Rhea" id="RHEA-COMP:9681"/>
        <dbReference type="Rhea" id="RHEA-COMP:9684"/>
        <dbReference type="ChEBI" id="CHEBI:15377"/>
        <dbReference type="ChEBI" id="CHEBI:15378"/>
        <dbReference type="ChEBI" id="CHEBI:29985"/>
        <dbReference type="ChEBI" id="CHEBI:30616"/>
        <dbReference type="ChEBI" id="CHEBI:43474"/>
        <dbReference type="ChEBI" id="CHEBI:58359"/>
        <dbReference type="ChEBI" id="CHEBI:78520"/>
        <dbReference type="ChEBI" id="CHEBI:78521"/>
        <dbReference type="ChEBI" id="CHEBI:456216"/>
    </reaction>
</comment>
<keyword evidence="1" id="KW-0547">Nucleotide-binding</keyword>
<dbReference type="HOGENOM" id="CLU_105899_2_0_5"/>
<dbReference type="EMBL" id="CP008941">
    <property type="protein sequence ID" value="AIK96043.1"/>
    <property type="molecule type" value="Genomic_DNA"/>
</dbReference>
<dbReference type="Gene3D" id="1.10.20.60">
    <property type="entry name" value="Glu-tRNAGln amidotransferase C subunit, N-terminal domain"/>
    <property type="match status" value="1"/>
</dbReference>
<dbReference type="eggNOG" id="COG0721">
    <property type="taxonomic scope" value="Bacteria"/>
</dbReference>
<dbReference type="GO" id="GO:0016740">
    <property type="term" value="F:transferase activity"/>
    <property type="evidence" value="ECO:0007669"/>
    <property type="project" value="UniProtKB-KW"/>
</dbReference>
<dbReference type="Pfam" id="PF02686">
    <property type="entry name" value="GatC"/>
    <property type="match status" value="1"/>
</dbReference>
<dbReference type="GO" id="GO:0006450">
    <property type="term" value="P:regulation of translational fidelity"/>
    <property type="evidence" value="ECO:0007669"/>
    <property type="project" value="InterPro"/>
</dbReference>
<protein>
    <recommendedName>
        <fullName evidence="1">Aspartyl/glutamyl-tRNA(Asn/Gln) amidotransferase subunit C</fullName>
        <shortName evidence="1">Asp/Glu-ADT subunit C</shortName>
        <ecNumber evidence="1">6.3.5.-</ecNumber>
    </recommendedName>
</protein>
<dbReference type="GO" id="GO:0050567">
    <property type="term" value="F:glutaminyl-tRNA synthase (glutamine-hydrolyzing) activity"/>
    <property type="evidence" value="ECO:0007669"/>
    <property type="project" value="UniProtKB-UniRule"/>
</dbReference>
<comment type="subunit">
    <text evidence="1">Heterotrimer of A, B and C subunits.</text>
</comment>
<evidence type="ECO:0000313" key="2">
    <source>
        <dbReference type="EMBL" id="AIK96043.1"/>
    </source>
</evidence>
<name>A0A077AWN1_9PROT</name>
<dbReference type="OrthoDB" id="9794326at2"/>
<dbReference type="GO" id="GO:0070681">
    <property type="term" value="P:glutaminyl-tRNAGln biosynthesis via transamidation"/>
    <property type="evidence" value="ECO:0007669"/>
    <property type="project" value="TreeGrafter"/>
</dbReference>
<sequence length="95" mass="10642">MSLTRENVAKVAKLARIRLEEAELDAMKVEINGILNWIDHLQQVNTDGVDIFSEQQEQHLPERPDIVDDGNIVDAILANAPEKTHGMFAVPKVVE</sequence>
<reference evidence="2 3" key="1">
    <citation type="submission" date="2014-07" db="EMBL/GenBank/DDBJ databases">
        <title>Comparative genomic insights into amoeba endosymbionts belonging to the families of Holosporaceae and Candidatus Midichloriaceae within Rickettsiales.</title>
        <authorList>
            <person name="Wang Z."/>
            <person name="Wu M."/>
        </authorList>
    </citation>
    <scope>NUCLEOTIDE SEQUENCE [LARGE SCALE GENOMIC DNA]</scope>
    <source>
        <strain evidence="2">PRA3</strain>
    </source>
</reference>
<comment type="similarity">
    <text evidence="1">Belongs to the GatC family.</text>
</comment>
<dbReference type="InterPro" id="IPR036113">
    <property type="entry name" value="Asp/Glu-ADT_sf_sub_c"/>
</dbReference>
<keyword evidence="1" id="KW-0648">Protein biosynthesis</keyword>
<comment type="function">
    <text evidence="1">Allows the formation of correctly charged Asn-tRNA(Asn) or Gln-tRNA(Gln) through the transamidation of misacylated Asp-tRNA(Asn) or Glu-tRNA(Gln) in organisms which lack either or both of asparaginyl-tRNA or glutaminyl-tRNA synthetases. The reaction takes place in the presence of glutamine and ATP through an activated phospho-Asp-tRNA(Asn) or phospho-Glu-tRNA(Gln).</text>
</comment>
<dbReference type="GO" id="GO:0005524">
    <property type="term" value="F:ATP binding"/>
    <property type="evidence" value="ECO:0007669"/>
    <property type="project" value="UniProtKB-KW"/>
</dbReference>
<dbReference type="GO" id="GO:0050566">
    <property type="term" value="F:asparaginyl-tRNA synthase (glutamine-hydrolyzing) activity"/>
    <property type="evidence" value="ECO:0007669"/>
    <property type="project" value="RHEA"/>
</dbReference>
<proteinExistence type="inferred from homology"/>
<dbReference type="PANTHER" id="PTHR15004:SF0">
    <property type="entry name" value="GLUTAMYL-TRNA(GLN) AMIDOTRANSFERASE SUBUNIT C, MITOCHONDRIAL"/>
    <property type="match status" value="1"/>
</dbReference>
<evidence type="ECO:0000256" key="1">
    <source>
        <dbReference type="HAMAP-Rule" id="MF_00122"/>
    </source>
</evidence>
<evidence type="ECO:0000313" key="3">
    <source>
        <dbReference type="Proteomes" id="UP000028926"/>
    </source>
</evidence>
<dbReference type="KEGG" id="paca:ID47_03730"/>
<dbReference type="STRING" id="91604.ID47_03730"/>
<dbReference type="HAMAP" id="MF_00122">
    <property type="entry name" value="GatC"/>
    <property type="match status" value="1"/>
</dbReference>
<accession>A0A077AWN1</accession>
<gene>
    <name evidence="1" type="primary">gatC</name>
    <name evidence="2" type="ORF">ID47_03730</name>
</gene>
<dbReference type="InterPro" id="IPR003837">
    <property type="entry name" value="GatC"/>
</dbReference>
<keyword evidence="1" id="KW-0436">Ligase</keyword>
<organism evidence="2 3">
    <name type="scientific">Candidatus Odyssella acanthamoebae</name>
    <dbReference type="NCBI Taxonomy" id="91604"/>
    <lineage>
        <taxon>Bacteria</taxon>
        <taxon>Pseudomonadati</taxon>
        <taxon>Pseudomonadota</taxon>
        <taxon>Alphaproteobacteria</taxon>
        <taxon>Holosporales</taxon>
        <taxon>Candidatus Paracaedibacteraceae</taxon>
        <taxon>Candidatus Odyssella</taxon>
    </lineage>
</organism>
<dbReference type="AlphaFoldDB" id="A0A077AWN1"/>
<dbReference type="NCBIfam" id="TIGR00135">
    <property type="entry name" value="gatC"/>
    <property type="match status" value="1"/>
</dbReference>
<dbReference type="Proteomes" id="UP000028926">
    <property type="component" value="Chromosome"/>
</dbReference>
<dbReference type="GO" id="GO:0006412">
    <property type="term" value="P:translation"/>
    <property type="evidence" value="ECO:0007669"/>
    <property type="project" value="UniProtKB-UniRule"/>
</dbReference>
<keyword evidence="1" id="KW-0067">ATP-binding</keyword>
<dbReference type="PANTHER" id="PTHR15004">
    <property type="entry name" value="GLUTAMYL-TRNA(GLN) AMIDOTRANSFERASE SUBUNIT C, MITOCHONDRIAL"/>
    <property type="match status" value="1"/>
</dbReference>
<keyword evidence="3" id="KW-1185">Reference proteome</keyword>
<dbReference type="RefSeq" id="WP_038463927.1">
    <property type="nucleotide sequence ID" value="NZ_CP008941.1"/>
</dbReference>
<dbReference type="SUPFAM" id="SSF141000">
    <property type="entry name" value="Glu-tRNAGln amidotransferase C subunit"/>
    <property type="match status" value="1"/>
</dbReference>
<comment type="catalytic activity">
    <reaction evidence="1">
        <text>L-aspartyl-tRNA(Asn) + L-glutamine + ATP + H2O = L-asparaginyl-tRNA(Asn) + L-glutamate + ADP + phosphate + 2 H(+)</text>
        <dbReference type="Rhea" id="RHEA:14513"/>
        <dbReference type="Rhea" id="RHEA-COMP:9674"/>
        <dbReference type="Rhea" id="RHEA-COMP:9677"/>
        <dbReference type="ChEBI" id="CHEBI:15377"/>
        <dbReference type="ChEBI" id="CHEBI:15378"/>
        <dbReference type="ChEBI" id="CHEBI:29985"/>
        <dbReference type="ChEBI" id="CHEBI:30616"/>
        <dbReference type="ChEBI" id="CHEBI:43474"/>
        <dbReference type="ChEBI" id="CHEBI:58359"/>
        <dbReference type="ChEBI" id="CHEBI:78515"/>
        <dbReference type="ChEBI" id="CHEBI:78516"/>
        <dbReference type="ChEBI" id="CHEBI:456216"/>
    </reaction>
</comment>